<accession>K2RUS5</accession>
<feature type="transmembrane region" description="Helical" evidence="5">
    <location>
        <begin position="147"/>
        <end position="167"/>
    </location>
</feature>
<protein>
    <recommendedName>
        <fullName evidence="6">Integral membrane bound transporter domain-containing protein</fullName>
    </recommendedName>
</protein>
<keyword evidence="3 5" id="KW-1133">Transmembrane helix</keyword>
<evidence type="ECO:0000259" key="6">
    <source>
        <dbReference type="Pfam" id="PF13515"/>
    </source>
</evidence>
<evidence type="ECO:0000313" key="7">
    <source>
        <dbReference type="EMBL" id="EKF86530.1"/>
    </source>
</evidence>
<dbReference type="OrthoDB" id="70468at2157"/>
<feature type="transmembrane region" description="Helical" evidence="5">
    <location>
        <begin position="470"/>
        <end position="488"/>
    </location>
</feature>
<sequence length="671" mass="75946">MEKKNFTSRWKLPSKPTGPIEWGKAIKSILLIFLAVIIAQLTGLGDGTKLIMLITLNATIIIDLPLPFRKIIQVTLLGFFLTLLAFICSFLSLSSLPVFLLFTIILAFFSSSLFIFSETAGSLGFLIFINYIFSVIFINQTVNIREWLLYIILSFLVASILLVPRALGRKTDILRMISTTFLPETSLERVLSTRQALSGLLLDERDYNLLKIGTYLTRYRTYSKLIISTMECQSQLLYHGFMDSVDKASIKIASHITGTPGQVGLTSVHLELEKVEKGSEYKNKSKNNSVFEGTNPINLLIRLRFLLKRANESLLVEYPTVTRKSFSSPRNRLSEVIAANFNLNNMYIHHVLRFSLALTLGLLAVYLSPYHDRDFIWITMGILIIMKPDVTSTINNFISRVLFNFLAIILVLIMGLIFPHDILLLLGFLMLFFFRAFFPNYMGLSLMAITVFVALTWPTGPLWGNALARVIDITLGGIIAFCCAYLIWPGKQAVNIPEQIAKNIRANCEFAENIFQASFDDTNDGIISKSYRKYLLEEKNLESSLRKVEDTFQDVGEDICLFRELGVINRKLSSDLTEARSLLESGESIKDITRYSEQLTSALREIALSVEKNVILPPVTIDRISDKGDILEENIENYLNMIINDVHYLQLDVELALRLGAFKKYSKSDLA</sequence>
<evidence type="ECO:0000256" key="4">
    <source>
        <dbReference type="ARBA" id="ARBA00023136"/>
    </source>
</evidence>
<dbReference type="PATRIC" id="fig|1204725.3.peg.719"/>
<feature type="domain" description="Integral membrane bound transporter" evidence="6">
    <location>
        <begin position="370"/>
        <end position="483"/>
    </location>
</feature>
<keyword evidence="2 5" id="KW-0812">Transmembrane</keyword>
<dbReference type="InterPro" id="IPR049453">
    <property type="entry name" value="Memb_transporter_dom"/>
</dbReference>
<organism evidence="7 8">
    <name type="scientific">Methanobacterium formicicum (strain DSM 3637 / PP1)</name>
    <dbReference type="NCBI Taxonomy" id="1204725"/>
    <lineage>
        <taxon>Archaea</taxon>
        <taxon>Methanobacteriati</taxon>
        <taxon>Methanobacteriota</taxon>
        <taxon>Methanomada group</taxon>
        <taxon>Methanobacteria</taxon>
        <taxon>Methanobacteriales</taxon>
        <taxon>Methanobacteriaceae</taxon>
        <taxon>Methanobacterium</taxon>
    </lineage>
</organism>
<reference evidence="7 8" key="1">
    <citation type="journal article" date="2012" name="J. Bacteriol.">
        <title>Draft genome sequence of Methanobacterium formicicum DSM 3637, an archaebacterium isolated from the methane producer amoeba Pelomyxa palustris.</title>
        <authorList>
            <person name="Gutierrez G."/>
        </authorList>
    </citation>
    <scope>NUCLEOTIDE SEQUENCE [LARGE SCALE GENOMIC DNA]</scope>
    <source>
        <strain evidence="8">DSM 3637 / PP1</strain>
    </source>
</reference>
<evidence type="ECO:0000313" key="8">
    <source>
        <dbReference type="Proteomes" id="UP000007360"/>
    </source>
</evidence>
<feature type="transmembrane region" description="Helical" evidence="5">
    <location>
        <begin position="99"/>
        <end position="116"/>
    </location>
</feature>
<evidence type="ECO:0000256" key="3">
    <source>
        <dbReference type="ARBA" id="ARBA00022989"/>
    </source>
</evidence>
<dbReference type="RefSeq" id="WP_004029921.1">
    <property type="nucleotide sequence ID" value="NZ_AMPO01000002.1"/>
</dbReference>
<dbReference type="EMBL" id="AMPO01000002">
    <property type="protein sequence ID" value="EKF86530.1"/>
    <property type="molecule type" value="Genomic_DNA"/>
</dbReference>
<comment type="subcellular location">
    <subcellularLocation>
        <location evidence="1">Membrane</location>
        <topology evidence="1">Multi-pass membrane protein</topology>
    </subcellularLocation>
</comment>
<comment type="caution">
    <text evidence="7">The sequence shown here is derived from an EMBL/GenBank/DDBJ whole genome shotgun (WGS) entry which is preliminary data.</text>
</comment>
<feature type="transmembrane region" description="Helical" evidence="5">
    <location>
        <begin position="75"/>
        <end position="93"/>
    </location>
</feature>
<feature type="transmembrane region" description="Helical" evidence="5">
    <location>
        <begin position="440"/>
        <end position="458"/>
    </location>
</feature>
<feature type="transmembrane region" description="Helical" evidence="5">
    <location>
        <begin position="25"/>
        <end position="44"/>
    </location>
</feature>
<dbReference type="Pfam" id="PF13515">
    <property type="entry name" value="FUSC_2"/>
    <property type="match status" value="1"/>
</dbReference>
<dbReference type="GO" id="GO:0016020">
    <property type="term" value="C:membrane"/>
    <property type="evidence" value="ECO:0007669"/>
    <property type="project" value="UniProtKB-SubCell"/>
</dbReference>
<evidence type="ECO:0000256" key="5">
    <source>
        <dbReference type="SAM" id="Phobius"/>
    </source>
</evidence>
<proteinExistence type="predicted"/>
<feature type="transmembrane region" description="Helical" evidence="5">
    <location>
        <begin position="351"/>
        <end position="369"/>
    </location>
</feature>
<feature type="transmembrane region" description="Helical" evidence="5">
    <location>
        <begin position="401"/>
        <end position="434"/>
    </location>
</feature>
<keyword evidence="4 5" id="KW-0472">Membrane</keyword>
<feature type="transmembrane region" description="Helical" evidence="5">
    <location>
        <begin position="123"/>
        <end position="141"/>
    </location>
</feature>
<gene>
    <name evidence="7" type="ORF">A994_03568</name>
</gene>
<dbReference type="AlphaFoldDB" id="K2RUS5"/>
<dbReference type="Proteomes" id="UP000007360">
    <property type="component" value="Unassembled WGS sequence"/>
</dbReference>
<evidence type="ECO:0000256" key="1">
    <source>
        <dbReference type="ARBA" id="ARBA00004141"/>
    </source>
</evidence>
<name>K2RUS5_METFP</name>
<keyword evidence="8" id="KW-1185">Reference proteome</keyword>
<evidence type="ECO:0000256" key="2">
    <source>
        <dbReference type="ARBA" id="ARBA00022692"/>
    </source>
</evidence>